<dbReference type="RefSeq" id="WP_063263560.1">
    <property type="nucleotide sequence ID" value="NZ_LJKE01000132.1"/>
</dbReference>
<sequence>MLSIDNFVQQLKNAQNYYMTVKHVQLEEKRRLATEETELVMNLMDRIRPFYKKAFIHGEEAVLLYIFDANGKTFISRQAYLKSNGEVVYEIYDEDNYRKYVPNARIVEGYNIIPLEEFLLACPLYEVYQFLLDQKNEYERQADELIEGNRLRERFNQQFRENLKNQNF</sequence>
<evidence type="ECO:0000313" key="1">
    <source>
        <dbReference type="EMBL" id="KZD50185.1"/>
    </source>
</evidence>
<dbReference type="PATRIC" id="fig|1396.535.peg.5627"/>
<protein>
    <submittedName>
        <fullName evidence="1">Uncharacterized protein</fullName>
    </submittedName>
</protein>
<accession>A0A162NRU5</accession>
<comment type="caution">
    <text evidence="1">The sequence shown here is derived from an EMBL/GenBank/DDBJ whole genome shotgun (WGS) entry which is preliminary data.</text>
</comment>
<dbReference type="Proteomes" id="UP000076482">
    <property type="component" value="Unassembled WGS sequence"/>
</dbReference>
<proteinExistence type="predicted"/>
<dbReference type="AlphaFoldDB" id="A0A162NRU5"/>
<gene>
    <name evidence="1" type="ORF">B4088_6382</name>
</gene>
<dbReference type="EMBL" id="LJKE01000132">
    <property type="protein sequence ID" value="KZD50185.1"/>
    <property type="molecule type" value="Genomic_DNA"/>
</dbReference>
<reference evidence="1 2" key="1">
    <citation type="submission" date="2015-09" db="EMBL/GenBank/DDBJ databases">
        <title>Bacillus cereus food isolates.</title>
        <authorList>
            <person name="Boekhorst J."/>
        </authorList>
    </citation>
    <scope>NUCLEOTIDE SEQUENCE [LARGE SCALE GENOMIC DNA]</scope>
    <source>
        <strain evidence="1 2">B4088</strain>
    </source>
</reference>
<organism evidence="1 2">
    <name type="scientific">Bacillus cereus</name>
    <dbReference type="NCBI Taxonomy" id="1396"/>
    <lineage>
        <taxon>Bacteria</taxon>
        <taxon>Bacillati</taxon>
        <taxon>Bacillota</taxon>
        <taxon>Bacilli</taxon>
        <taxon>Bacillales</taxon>
        <taxon>Bacillaceae</taxon>
        <taxon>Bacillus</taxon>
        <taxon>Bacillus cereus group</taxon>
    </lineage>
</organism>
<name>A0A162NRU5_BACCE</name>
<evidence type="ECO:0000313" key="2">
    <source>
        <dbReference type="Proteomes" id="UP000076482"/>
    </source>
</evidence>